<proteinExistence type="predicted"/>
<dbReference type="Proteomes" id="UP001062846">
    <property type="component" value="Chromosome 4"/>
</dbReference>
<protein>
    <submittedName>
        <fullName evidence="1">Uncharacterized protein</fullName>
    </submittedName>
</protein>
<accession>A0ACC0P2J2</accession>
<sequence>MLVTTPVLTLLVRNSRAPIFFIPIIGTVASWSRTLFCLLIFGILRRWSTFKLEQKFGLSIALWSMVVFRMFLSLPIWSLLQRLRQSKDLADDLGLDMEVPKATTVSDKGKCKLWEVPSGFWDVNEDPQVVPSLGNVHNITRSGRIFQPANLQAGSLSNPSNQRNEPFAFPKSALLEVPASLPNADLVQRQLERIPAAMSIWGLICSSREHRQKLCHTLSRLEV</sequence>
<evidence type="ECO:0000313" key="2">
    <source>
        <dbReference type="Proteomes" id="UP001062846"/>
    </source>
</evidence>
<evidence type="ECO:0000313" key="1">
    <source>
        <dbReference type="EMBL" id="KAI8559680.1"/>
    </source>
</evidence>
<gene>
    <name evidence="1" type="ORF">RHMOL_Rhmol04G0192600</name>
</gene>
<comment type="caution">
    <text evidence="1">The sequence shown here is derived from an EMBL/GenBank/DDBJ whole genome shotgun (WGS) entry which is preliminary data.</text>
</comment>
<dbReference type="EMBL" id="CM046391">
    <property type="protein sequence ID" value="KAI8559680.1"/>
    <property type="molecule type" value="Genomic_DNA"/>
</dbReference>
<keyword evidence="2" id="KW-1185">Reference proteome</keyword>
<reference evidence="1" key="1">
    <citation type="submission" date="2022-02" db="EMBL/GenBank/DDBJ databases">
        <title>Plant Genome Project.</title>
        <authorList>
            <person name="Zhang R.-G."/>
        </authorList>
    </citation>
    <scope>NUCLEOTIDE SEQUENCE</scope>
    <source>
        <strain evidence="1">AT1</strain>
    </source>
</reference>
<organism evidence="1 2">
    <name type="scientific">Rhododendron molle</name>
    <name type="common">Chinese azalea</name>
    <name type="synonym">Azalea mollis</name>
    <dbReference type="NCBI Taxonomy" id="49168"/>
    <lineage>
        <taxon>Eukaryota</taxon>
        <taxon>Viridiplantae</taxon>
        <taxon>Streptophyta</taxon>
        <taxon>Embryophyta</taxon>
        <taxon>Tracheophyta</taxon>
        <taxon>Spermatophyta</taxon>
        <taxon>Magnoliopsida</taxon>
        <taxon>eudicotyledons</taxon>
        <taxon>Gunneridae</taxon>
        <taxon>Pentapetalae</taxon>
        <taxon>asterids</taxon>
        <taxon>Ericales</taxon>
        <taxon>Ericaceae</taxon>
        <taxon>Ericoideae</taxon>
        <taxon>Rhodoreae</taxon>
        <taxon>Rhododendron</taxon>
    </lineage>
</organism>
<name>A0ACC0P2J2_RHOML</name>